<dbReference type="Pfam" id="PF12906">
    <property type="entry name" value="RINGv"/>
    <property type="match status" value="1"/>
</dbReference>
<dbReference type="Gene3D" id="3.30.40.10">
    <property type="entry name" value="Zinc/RING finger domain, C3HC4 (zinc finger)"/>
    <property type="match status" value="1"/>
</dbReference>
<keyword evidence="8" id="KW-0472">Membrane</keyword>
<dbReference type="GO" id="GO:0005768">
    <property type="term" value="C:endosome"/>
    <property type="evidence" value="ECO:0007669"/>
    <property type="project" value="UniProtKB-SubCell"/>
</dbReference>
<comment type="subcellular location">
    <subcellularLocation>
        <location evidence="1">Endomembrane system</location>
        <topology evidence="1">Multi-pass membrane protein</topology>
    </subcellularLocation>
    <subcellularLocation>
        <location evidence="2">Endosome</location>
    </subcellularLocation>
    <subcellularLocation>
        <location evidence="3">Lysosome membrane</location>
    </subcellularLocation>
</comment>
<evidence type="ECO:0000256" key="4">
    <source>
        <dbReference type="ARBA" id="ARBA00022723"/>
    </source>
</evidence>
<dbReference type="AlphaFoldDB" id="A0AAD9DTF4"/>
<keyword evidence="5" id="KW-0863">Zinc-finger</keyword>
<dbReference type="EMBL" id="JAROKS010000019">
    <property type="protein sequence ID" value="KAK1792558.1"/>
    <property type="molecule type" value="Genomic_DNA"/>
</dbReference>
<keyword evidence="4" id="KW-0479">Metal-binding</keyword>
<gene>
    <name evidence="10" type="ORF">P4O66_012505</name>
</gene>
<evidence type="ECO:0000313" key="10">
    <source>
        <dbReference type="EMBL" id="KAK1792558.1"/>
    </source>
</evidence>
<keyword evidence="6" id="KW-0862">Zinc</keyword>
<evidence type="ECO:0000256" key="1">
    <source>
        <dbReference type="ARBA" id="ARBA00004127"/>
    </source>
</evidence>
<dbReference type="InterPro" id="IPR013083">
    <property type="entry name" value="Znf_RING/FYVE/PHD"/>
</dbReference>
<keyword evidence="8" id="KW-0812">Transmembrane</keyword>
<evidence type="ECO:0000256" key="6">
    <source>
        <dbReference type="ARBA" id="ARBA00022833"/>
    </source>
</evidence>
<dbReference type="SUPFAM" id="SSF57850">
    <property type="entry name" value="RING/U-box"/>
    <property type="match status" value="1"/>
</dbReference>
<dbReference type="InterPro" id="IPR011016">
    <property type="entry name" value="Znf_RING-CH"/>
</dbReference>
<proteinExistence type="predicted"/>
<keyword evidence="7" id="KW-0391">Immunity</keyword>
<dbReference type="GO" id="GO:0002376">
    <property type="term" value="P:immune system process"/>
    <property type="evidence" value="ECO:0007669"/>
    <property type="project" value="UniProtKB-KW"/>
</dbReference>
<keyword evidence="8" id="KW-1133">Transmembrane helix</keyword>
<evidence type="ECO:0000259" key="9">
    <source>
        <dbReference type="PROSITE" id="PS51292"/>
    </source>
</evidence>
<feature type="transmembrane region" description="Helical" evidence="8">
    <location>
        <begin position="189"/>
        <end position="209"/>
    </location>
</feature>
<sequence>MCSWSRKKAHQRHMHVQGGAKVLPINLDRGQKEKQLLQGTGVTFRSHKRSTIKREEQHDQSQKREWVWQQEEQICHSEGDEECALITPCKCTGSLRFVHQSCLNQWIKSSDTHCCELCKYEFLMEAHLKPLRRWEKLQMSSSERRKIFCSVTFHLVPVACVIWSLYILINRTAEEIRQGKNNGILEWPFWTKLTVVALSFAGGLIFMYIQCKVYLQLWRRLKAFNRVIFVQNCPDNVCHVGDTVLPAPGAYGIPEQSVFPAPQTQTGASCPAPPGCAEIAPV</sequence>
<keyword evidence="11" id="KW-1185">Reference proteome</keyword>
<feature type="domain" description="RING-CH-type" evidence="9">
    <location>
        <begin position="64"/>
        <end position="125"/>
    </location>
</feature>
<evidence type="ECO:0000256" key="8">
    <source>
        <dbReference type="SAM" id="Phobius"/>
    </source>
</evidence>
<dbReference type="GO" id="GO:0005765">
    <property type="term" value="C:lysosomal membrane"/>
    <property type="evidence" value="ECO:0007669"/>
    <property type="project" value="UniProtKB-SubCell"/>
</dbReference>
<feature type="transmembrane region" description="Helical" evidence="8">
    <location>
        <begin position="147"/>
        <end position="169"/>
    </location>
</feature>
<evidence type="ECO:0000256" key="3">
    <source>
        <dbReference type="ARBA" id="ARBA00004656"/>
    </source>
</evidence>
<accession>A0AAD9DTF4</accession>
<evidence type="ECO:0000256" key="7">
    <source>
        <dbReference type="ARBA" id="ARBA00022859"/>
    </source>
</evidence>
<reference evidence="10" key="1">
    <citation type="submission" date="2023-03" db="EMBL/GenBank/DDBJ databases">
        <title>Electrophorus voltai genome.</title>
        <authorList>
            <person name="Bian C."/>
        </authorList>
    </citation>
    <scope>NUCLEOTIDE SEQUENCE</scope>
    <source>
        <strain evidence="10">CB-2022</strain>
        <tissue evidence="10">Muscle</tissue>
    </source>
</reference>
<organism evidence="10 11">
    <name type="scientific">Electrophorus voltai</name>
    <dbReference type="NCBI Taxonomy" id="2609070"/>
    <lineage>
        <taxon>Eukaryota</taxon>
        <taxon>Metazoa</taxon>
        <taxon>Chordata</taxon>
        <taxon>Craniata</taxon>
        <taxon>Vertebrata</taxon>
        <taxon>Euteleostomi</taxon>
        <taxon>Actinopterygii</taxon>
        <taxon>Neopterygii</taxon>
        <taxon>Teleostei</taxon>
        <taxon>Ostariophysi</taxon>
        <taxon>Gymnotiformes</taxon>
        <taxon>Gymnotoidei</taxon>
        <taxon>Gymnotidae</taxon>
        <taxon>Electrophorus</taxon>
    </lineage>
</organism>
<dbReference type="PANTHER" id="PTHR45981">
    <property type="entry name" value="LD02310P"/>
    <property type="match status" value="1"/>
</dbReference>
<dbReference type="GO" id="GO:0008270">
    <property type="term" value="F:zinc ion binding"/>
    <property type="evidence" value="ECO:0007669"/>
    <property type="project" value="UniProtKB-KW"/>
</dbReference>
<evidence type="ECO:0000313" key="11">
    <source>
        <dbReference type="Proteomes" id="UP001239994"/>
    </source>
</evidence>
<name>A0AAD9DTF4_9TELE</name>
<comment type="caution">
    <text evidence="10">The sequence shown here is derived from an EMBL/GenBank/DDBJ whole genome shotgun (WGS) entry which is preliminary data.</text>
</comment>
<dbReference type="Proteomes" id="UP001239994">
    <property type="component" value="Unassembled WGS sequence"/>
</dbReference>
<dbReference type="PROSITE" id="PS51292">
    <property type="entry name" value="ZF_RING_CH"/>
    <property type="match status" value="1"/>
</dbReference>
<protein>
    <recommendedName>
        <fullName evidence="9">RING-CH-type domain-containing protein</fullName>
    </recommendedName>
</protein>
<dbReference type="SMART" id="SM00744">
    <property type="entry name" value="RINGv"/>
    <property type="match status" value="1"/>
</dbReference>
<evidence type="ECO:0000256" key="5">
    <source>
        <dbReference type="ARBA" id="ARBA00022771"/>
    </source>
</evidence>
<evidence type="ECO:0000256" key="2">
    <source>
        <dbReference type="ARBA" id="ARBA00004177"/>
    </source>
</evidence>